<evidence type="ECO:0000313" key="3">
    <source>
        <dbReference type="Proteomes" id="UP001465976"/>
    </source>
</evidence>
<dbReference type="Proteomes" id="UP001465976">
    <property type="component" value="Unassembled WGS sequence"/>
</dbReference>
<name>A0ABR3EJ81_9AGAR</name>
<evidence type="ECO:0000256" key="1">
    <source>
        <dbReference type="SAM" id="MobiDB-lite"/>
    </source>
</evidence>
<sequence length="600" mass="63897">GVAGMVATAASATVSNVVGMISSGAGLSLQGSTMKLQCIDQLDKADSPPIPESYVYLLALQCLVSLCEGLAAFSAPLYTSIVIQRPRDPGSSPVRAPPALDISTLPQDDPQAKQLRIVRDIIESGWPALLAALSFIISTNLSDELFVDVLSSYQAMTNVSGMLGLTTPRDAFFTSLSKFAVPTRVVFSVDSYVEPQTPRTASSITENFGLGGGATQPPGLSERNLACLKVLISSAMFLAGSLGESWFGILEVLQNADYVLTKSVGATSKALQSKRAASGGGTRPVSMALSDSGGSGSGSGTGQQGQGVRHPLLSDLETETMLLAMQRLFDASKSLEDDAFKSFIRALCKLSAEMVGMQTDPTMDVIIEDDASDEARSTASTTTLTPVKEPSHRRRVSGIHIPRTLRSGDFGLTKLGQVSILNIHRLIYRPSEIAWDTTTQHLLSIINLAKAPQPIRVQAAEVLDEILVVVPRNLSNTGDLQAEVQKRVLDVLAKQVVPEYHQGSSAELRKMGLETLHQILQSSGHTLVVGWEIIFFMLESVCKPPPPSISRSGSTDSVTLTTPSASPVKRTRPLLGLGLGTPSERNNTNLIKIAFQSLTL</sequence>
<keyword evidence="3" id="KW-1185">Reference proteome</keyword>
<reference evidence="2 3" key="1">
    <citation type="submission" date="2024-02" db="EMBL/GenBank/DDBJ databases">
        <title>A draft genome for the cacao thread blight pathogen Marasmius crinis-equi.</title>
        <authorList>
            <person name="Cohen S.P."/>
            <person name="Baruah I.K."/>
            <person name="Amoako-Attah I."/>
            <person name="Bukari Y."/>
            <person name="Meinhardt L.W."/>
            <person name="Bailey B.A."/>
        </authorList>
    </citation>
    <scope>NUCLEOTIDE SEQUENCE [LARGE SCALE GENOMIC DNA]</scope>
    <source>
        <strain evidence="2 3">GH-76</strain>
    </source>
</reference>
<feature type="region of interest" description="Disordered" evidence="1">
    <location>
        <begin position="546"/>
        <end position="566"/>
    </location>
</feature>
<feature type="region of interest" description="Disordered" evidence="1">
    <location>
        <begin position="86"/>
        <end position="106"/>
    </location>
</feature>
<feature type="region of interest" description="Disordered" evidence="1">
    <location>
        <begin position="373"/>
        <end position="393"/>
    </location>
</feature>
<organism evidence="2 3">
    <name type="scientific">Marasmius crinis-equi</name>
    <dbReference type="NCBI Taxonomy" id="585013"/>
    <lineage>
        <taxon>Eukaryota</taxon>
        <taxon>Fungi</taxon>
        <taxon>Dikarya</taxon>
        <taxon>Basidiomycota</taxon>
        <taxon>Agaricomycotina</taxon>
        <taxon>Agaricomycetes</taxon>
        <taxon>Agaricomycetidae</taxon>
        <taxon>Agaricales</taxon>
        <taxon>Marasmiineae</taxon>
        <taxon>Marasmiaceae</taxon>
        <taxon>Marasmius</taxon>
    </lineage>
</organism>
<gene>
    <name evidence="2" type="primary">MON2_4</name>
    <name evidence="2" type="ORF">V5O48_019136</name>
</gene>
<dbReference type="EMBL" id="JBAHYK010004197">
    <property type="protein sequence ID" value="KAL0562942.1"/>
    <property type="molecule type" value="Genomic_DNA"/>
</dbReference>
<proteinExistence type="predicted"/>
<comment type="caution">
    <text evidence="2">The sequence shown here is derived from an EMBL/GenBank/DDBJ whole genome shotgun (WGS) entry which is preliminary data.</text>
</comment>
<feature type="non-terminal residue" evidence="2">
    <location>
        <position position="600"/>
    </location>
</feature>
<accession>A0ABR3EJ81</accession>
<feature type="compositionally biased region" description="Gly residues" evidence="1">
    <location>
        <begin position="293"/>
        <end position="305"/>
    </location>
</feature>
<feature type="region of interest" description="Disordered" evidence="1">
    <location>
        <begin position="271"/>
        <end position="308"/>
    </location>
</feature>
<protein>
    <submittedName>
        <fullName evidence="2">Endocytosis and vacuole integrity protein</fullName>
    </submittedName>
</protein>
<feature type="non-terminal residue" evidence="2">
    <location>
        <position position="1"/>
    </location>
</feature>
<evidence type="ECO:0000313" key="2">
    <source>
        <dbReference type="EMBL" id="KAL0562942.1"/>
    </source>
</evidence>
<feature type="compositionally biased region" description="Polar residues" evidence="1">
    <location>
        <begin position="549"/>
        <end position="565"/>
    </location>
</feature>